<feature type="domain" description="Prokaryotic-type class I peptide chain release factors" evidence="2">
    <location>
        <begin position="22"/>
        <end position="77"/>
    </location>
</feature>
<dbReference type="SUPFAM" id="SSF75620">
    <property type="entry name" value="Release factor"/>
    <property type="match status" value="1"/>
</dbReference>
<dbReference type="InterPro" id="IPR000352">
    <property type="entry name" value="Pep_chain_release_fac_I"/>
</dbReference>
<dbReference type="InterPro" id="IPR045853">
    <property type="entry name" value="Pep_chain_release_fac_I_sf"/>
</dbReference>
<dbReference type="AlphaFoldDB" id="A0A2A4T0V3"/>
<sequence>MYQTKNWKEFILKEDHELKSLCRMDVFRGSGRGGQKKNKTSNAIRLSLEHLSVTENASRSKTSNIDTALKKMRLAIALDCRNCLEQRNDFSSLPEKVRSYSINGLLRINPKNRDYPLFLGCFLDLFIHHLGDWKSMAQEYGVSISQLRKFAQKNSTLLEKLKEVQSRLAPADIIKSQNN</sequence>
<evidence type="ECO:0000259" key="2">
    <source>
        <dbReference type="Pfam" id="PF00472"/>
    </source>
</evidence>
<reference evidence="4" key="1">
    <citation type="submission" date="2017-08" db="EMBL/GenBank/DDBJ databases">
        <title>A dynamic microbial community with high functional redundancy inhabits the cold, oxic subseafloor aquifer.</title>
        <authorList>
            <person name="Tully B.J."/>
            <person name="Wheat C.G."/>
            <person name="Glazer B.T."/>
            <person name="Huber J.A."/>
        </authorList>
    </citation>
    <scope>NUCLEOTIDE SEQUENCE [LARGE SCALE GENOMIC DNA]</scope>
</reference>
<accession>A0A2A4T0V3</accession>
<dbReference type="Proteomes" id="UP000218113">
    <property type="component" value="Unassembled WGS sequence"/>
</dbReference>
<gene>
    <name evidence="3" type="ORF">COB67_09025</name>
</gene>
<protein>
    <recommendedName>
        <fullName evidence="2">Prokaryotic-type class I peptide chain release factors domain-containing protein</fullName>
    </recommendedName>
</protein>
<dbReference type="Pfam" id="PF00472">
    <property type="entry name" value="RF-1"/>
    <property type="match status" value="1"/>
</dbReference>
<evidence type="ECO:0000313" key="4">
    <source>
        <dbReference type="Proteomes" id="UP000218113"/>
    </source>
</evidence>
<evidence type="ECO:0000313" key="3">
    <source>
        <dbReference type="EMBL" id="PCI27223.1"/>
    </source>
</evidence>
<dbReference type="Gene3D" id="3.30.160.20">
    <property type="match status" value="1"/>
</dbReference>
<dbReference type="GO" id="GO:0003747">
    <property type="term" value="F:translation release factor activity"/>
    <property type="evidence" value="ECO:0007669"/>
    <property type="project" value="InterPro"/>
</dbReference>
<proteinExistence type="inferred from homology"/>
<comment type="similarity">
    <text evidence="1">Belongs to the prokaryotic/mitochondrial release factor family.</text>
</comment>
<evidence type="ECO:0000256" key="1">
    <source>
        <dbReference type="ARBA" id="ARBA00010835"/>
    </source>
</evidence>
<name>A0A2A4T0V3_9DELT</name>
<dbReference type="EMBL" id="NVSR01000068">
    <property type="protein sequence ID" value="PCI27223.1"/>
    <property type="molecule type" value="Genomic_DNA"/>
</dbReference>
<organism evidence="3 4">
    <name type="scientific">SAR324 cluster bacterium</name>
    <dbReference type="NCBI Taxonomy" id="2024889"/>
    <lineage>
        <taxon>Bacteria</taxon>
        <taxon>Deltaproteobacteria</taxon>
        <taxon>SAR324 cluster</taxon>
    </lineage>
</organism>
<comment type="caution">
    <text evidence="3">The sequence shown here is derived from an EMBL/GenBank/DDBJ whole genome shotgun (WGS) entry which is preliminary data.</text>
</comment>